<reference evidence="3" key="1">
    <citation type="journal article" date="2014" name="Science">
        <title>Nonhuman genetics. Genomic basis for the convergent evolution of electric organs.</title>
        <authorList>
            <person name="Gallant J.R."/>
            <person name="Traeger L.L."/>
            <person name="Volkening J.D."/>
            <person name="Moffett H."/>
            <person name="Chen P.H."/>
            <person name="Novina C.D."/>
            <person name="Phillips G.N.Jr."/>
            <person name="Anand R."/>
            <person name="Wells G.B."/>
            <person name="Pinch M."/>
            <person name="Guth R."/>
            <person name="Unguez G.A."/>
            <person name="Albert J.S."/>
            <person name="Zakon H.H."/>
            <person name="Samanta M.P."/>
            <person name="Sussman M.R."/>
        </authorList>
    </citation>
    <scope>NUCLEOTIDE SEQUENCE [LARGE SCALE GENOMIC DNA]</scope>
</reference>
<dbReference type="Proteomes" id="UP000314983">
    <property type="component" value="Chromosome 16"/>
</dbReference>
<dbReference type="AlphaFoldDB" id="A0A4W4FLG7"/>
<organism evidence="2 3">
    <name type="scientific">Electrophorus electricus</name>
    <name type="common">Electric eel</name>
    <name type="synonym">Gymnotus electricus</name>
    <dbReference type="NCBI Taxonomy" id="8005"/>
    <lineage>
        <taxon>Eukaryota</taxon>
        <taxon>Metazoa</taxon>
        <taxon>Chordata</taxon>
        <taxon>Craniata</taxon>
        <taxon>Vertebrata</taxon>
        <taxon>Euteleostomi</taxon>
        <taxon>Actinopterygii</taxon>
        <taxon>Neopterygii</taxon>
        <taxon>Teleostei</taxon>
        <taxon>Ostariophysi</taxon>
        <taxon>Gymnotiformes</taxon>
        <taxon>Gymnotoidei</taxon>
        <taxon>Gymnotidae</taxon>
        <taxon>Electrophorus</taxon>
    </lineage>
</organism>
<dbReference type="GO" id="GO:0097729">
    <property type="term" value="C:9+2 motile cilium"/>
    <property type="evidence" value="ECO:0007669"/>
    <property type="project" value="TreeGrafter"/>
</dbReference>
<dbReference type="PANTHER" id="PTHR46500:SF1">
    <property type="entry name" value="CILIA- AND FLAGELLA-ASSOCIATED PROTEIN 221"/>
    <property type="match status" value="1"/>
</dbReference>
<dbReference type="OMA" id="YECIFTG"/>
<reference evidence="3" key="2">
    <citation type="journal article" date="2017" name="Sci. Adv.">
        <title>A tail of two voltages: Proteomic comparison of the three electric organs of the electric eel.</title>
        <authorList>
            <person name="Traeger L.L."/>
            <person name="Sabat G."/>
            <person name="Barrett-Wilt G.A."/>
            <person name="Wells G.B."/>
            <person name="Sussman M.R."/>
        </authorList>
    </citation>
    <scope>NUCLEOTIDE SEQUENCE [LARGE SCALE GENOMIC DNA]</scope>
</reference>
<dbReference type="GO" id="GO:0003341">
    <property type="term" value="P:cilium movement"/>
    <property type="evidence" value="ECO:0007669"/>
    <property type="project" value="InterPro"/>
</dbReference>
<dbReference type="GO" id="GO:0044458">
    <property type="term" value="P:motile cilium assembly"/>
    <property type="evidence" value="ECO:0007669"/>
    <property type="project" value="TreeGrafter"/>
</dbReference>
<feature type="domain" description="Cep192-like" evidence="1">
    <location>
        <begin position="70"/>
        <end position="144"/>
    </location>
</feature>
<dbReference type="InterPro" id="IPR029676">
    <property type="entry name" value="CFAP221"/>
</dbReference>
<dbReference type="InterPro" id="IPR013783">
    <property type="entry name" value="Ig-like_fold"/>
</dbReference>
<dbReference type="STRING" id="8005.ENSEEEP00000024795"/>
<reference evidence="2" key="4">
    <citation type="submission" date="2025-08" db="UniProtKB">
        <authorList>
            <consortium name="Ensembl"/>
        </authorList>
    </citation>
    <scope>IDENTIFICATION</scope>
</reference>
<dbReference type="Ensembl" id="ENSEEET00000025081.2">
    <property type="protein sequence ID" value="ENSEEEP00000024795.2"/>
    <property type="gene ID" value="ENSEEEG00000012008.2"/>
</dbReference>
<accession>A0A4W4FLG7</accession>
<dbReference type="PANTHER" id="PTHR46500">
    <property type="entry name" value="CILIA- AND FLAGELLA-ASSOCIATED PROTEIN 221"/>
    <property type="match status" value="1"/>
</dbReference>
<sequence>TQTKYFSTEYTKKSRLVPGLSYSIIVHFSPDKWRYFFDSIHVHCKGEENLLVPVHAYPVIDDVRIPSHIRLPVVPLGQSSSHVIPLSCKCPIEFEFQVHCLKHHEAFTVQPLSGIIPANGKTQFTVTFTPHQYGTAEITLKLVISQFNSKPVICTLSACCSPYLRYWALSFILLVLNYHM</sequence>
<dbReference type="Pfam" id="PF22067">
    <property type="entry name" value="Cep192_D3"/>
    <property type="match status" value="1"/>
</dbReference>
<name>A0A4W4FLG7_ELEEL</name>
<dbReference type="InterPro" id="IPR054089">
    <property type="entry name" value="Cep192-like_D3"/>
</dbReference>
<reference evidence="2" key="3">
    <citation type="submission" date="2020-05" db="EMBL/GenBank/DDBJ databases">
        <title>Electrophorus electricus (electric eel) genome, fEleEle1, primary haplotype.</title>
        <authorList>
            <person name="Myers G."/>
            <person name="Meyer A."/>
            <person name="Fedrigo O."/>
            <person name="Formenti G."/>
            <person name="Rhie A."/>
            <person name="Tracey A."/>
            <person name="Sims Y."/>
            <person name="Jarvis E.D."/>
        </authorList>
    </citation>
    <scope>NUCLEOTIDE SEQUENCE [LARGE SCALE GENOMIC DNA]</scope>
</reference>
<evidence type="ECO:0000313" key="2">
    <source>
        <dbReference type="Ensembl" id="ENSEEEP00000024795.2"/>
    </source>
</evidence>
<dbReference type="Gene3D" id="2.60.40.10">
    <property type="entry name" value="Immunoglobulins"/>
    <property type="match status" value="1"/>
</dbReference>
<reference evidence="2" key="5">
    <citation type="submission" date="2025-09" db="UniProtKB">
        <authorList>
            <consortium name="Ensembl"/>
        </authorList>
    </citation>
    <scope>IDENTIFICATION</scope>
</reference>
<evidence type="ECO:0000259" key="1">
    <source>
        <dbReference type="Pfam" id="PF22067"/>
    </source>
</evidence>
<proteinExistence type="predicted"/>
<keyword evidence="3" id="KW-1185">Reference proteome</keyword>
<dbReference type="GeneTree" id="ENSGT00940000165152"/>
<evidence type="ECO:0000313" key="3">
    <source>
        <dbReference type="Proteomes" id="UP000314983"/>
    </source>
</evidence>
<protein>
    <recommendedName>
        <fullName evidence="1">Cep192-like domain-containing protein</fullName>
    </recommendedName>
</protein>